<dbReference type="InterPro" id="IPR000682">
    <property type="entry name" value="PCMT"/>
</dbReference>
<name>A0ABT3TQP0_9ACTN</name>
<evidence type="ECO:0000256" key="11">
    <source>
        <dbReference type="ARBA" id="ARBA00031350"/>
    </source>
</evidence>
<keyword evidence="7" id="KW-0808">Transferase</keyword>
<accession>A0ABT3TQP0</accession>
<dbReference type="Proteomes" id="UP001163064">
    <property type="component" value="Unassembled WGS sequence"/>
</dbReference>
<evidence type="ECO:0000256" key="7">
    <source>
        <dbReference type="ARBA" id="ARBA00022679"/>
    </source>
</evidence>
<comment type="similarity">
    <text evidence="2">Belongs to the methyltransferase superfamily. L-isoaspartyl/D-aspartyl protein methyltransferase family.</text>
</comment>
<comment type="subcellular location">
    <subcellularLocation>
        <location evidence="1">Cytoplasm</location>
    </subcellularLocation>
</comment>
<reference evidence="12" key="1">
    <citation type="submission" date="2022-10" db="EMBL/GenBank/DDBJ databases">
        <title>Streptomyces beihaiensis sp. nov., a chitin degrading actinobacterium, isolated from shrimp pond soil.</title>
        <authorList>
            <person name="Xie J."/>
            <person name="Shen N."/>
        </authorList>
    </citation>
    <scope>NUCLEOTIDE SEQUENCE</scope>
    <source>
        <strain evidence="12">GXMU-J5</strain>
    </source>
</reference>
<dbReference type="PANTHER" id="PTHR11579">
    <property type="entry name" value="PROTEIN-L-ISOASPARTATE O-METHYLTRANSFERASE"/>
    <property type="match status" value="1"/>
</dbReference>
<keyword evidence="5" id="KW-0963">Cytoplasm</keyword>
<dbReference type="PROSITE" id="PS01279">
    <property type="entry name" value="PCMT"/>
    <property type="match status" value="1"/>
</dbReference>
<dbReference type="Pfam" id="PF01135">
    <property type="entry name" value="PCMT"/>
    <property type="match status" value="1"/>
</dbReference>
<dbReference type="InterPro" id="IPR029063">
    <property type="entry name" value="SAM-dependent_MTases_sf"/>
</dbReference>
<evidence type="ECO:0000256" key="6">
    <source>
        <dbReference type="ARBA" id="ARBA00022603"/>
    </source>
</evidence>
<keyword evidence="8" id="KW-0949">S-adenosyl-L-methionine</keyword>
<gene>
    <name evidence="12" type="ORF">OFY01_06040</name>
</gene>
<dbReference type="RefSeq" id="WP_266597042.1">
    <property type="nucleotide sequence ID" value="NZ_JAPHNL010000046.1"/>
</dbReference>
<organism evidence="12 13">
    <name type="scientific">Streptomyces beihaiensis</name>
    <dbReference type="NCBI Taxonomy" id="2984495"/>
    <lineage>
        <taxon>Bacteria</taxon>
        <taxon>Bacillati</taxon>
        <taxon>Actinomycetota</taxon>
        <taxon>Actinomycetes</taxon>
        <taxon>Kitasatosporales</taxon>
        <taxon>Streptomycetaceae</taxon>
        <taxon>Streptomyces</taxon>
    </lineage>
</organism>
<proteinExistence type="inferred from homology"/>
<evidence type="ECO:0000256" key="5">
    <source>
        <dbReference type="ARBA" id="ARBA00022490"/>
    </source>
</evidence>
<evidence type="ECO:0000256" key="1">
    <source>
        <dbReference type="ARBA" id="ARBA00004496"/>
    </source>
</evidence>
<keyword evidence="13" id="KW-1185">Reference proteome</keyword>
<evidence type="ECO:0000256" key="9">
    <source>
        <dbReference type="ARBA" id="ARBA00030757"/>
    </source>
</evidence>
<protein>
    <recommendedName>
        <fullName evidence="4">Protein-L-isoaspartate O-methyltransferase</fullName>
        <ecNumber evidence="3">2.1.1.77</ecNumber>
    </recommendedName>
    <alternativeName>
        <fullName evidence="11">L-isoaspartyl protein carboxyl methyltransferase</fullName>
    </alternativeName>
    <alternativeName>
        <fullName evidence="9">Protein L-isoaspartyl methyltransferase</fullName>
    </alternativeName>
    <alternativeName>
        <fullName evidence="10">Protein-beta-aspartate methyltransferase</fullName>
    </alternativeName>
</protein>
<dbReference type="EC" id="2.1.1.77" evidence="3"/>
<evidence type="ECO:0000256" key="8">
    <source>
        <dbReference type="ARBA" id="ARBA00022691"/>
    </source>
</evidence>
<sequence length="396" mass="43924">MTEETKTPASQESLAAELVSKGVLTSDWLSAFQACPRDKFLPDGIWPGRAGMNRQTDRVLRTRDPDLWSQAVWSDAPITVQWDSGMYDGDRRGRTPTSSSSMPTMVFSMLHDLDVKPGHRVLEIGTGTGWNTALLCHRLGDQNVFTVELDPELAQGARGRLYKCDFAPYIAIGDGTNGYGKMSPYDRIIATCSVGEIPSQWIGQAKPGAVIVAPWGPGYGGEGIARLTVDESGIAQGHLTRSSAFMRISRQRKRFPQIADRLCGQEWPADASMDITELSPDDVGDWIHMFAIGVQVPDLFCHVEYGEDGWYRLWLGDADGASWATADYAPAQDRYAVAQCGPRRLWHELEASWRWWDEQGRPGFERFGLTTTGGPHFTVWLDSPDSPVPRRGKNEA</sequence>
<dbReference type="CDD" id="cd02440">
    <property type="entry name" value="AdoMet_MTases"/>
    <property type="match status" value="1"/>
</dbReference>
<evidence type="ECO:0000256" key="4">
    <source>
        <dbReference type="ARBA" id="ARBA00013346"/>
    </source>
</evidence>
<keyword evidence="6" id="KW-0489">Methyltransferase</keyword>
<evidence type="ECO:0000256" key="3">
    <source>
        <dbReference type="ARBA" id="ARBA00011890"/>
    </source>
</evidence>
<evidence type="ECO:0000256" key="10">
    <source>
        <dbReference type="ARBA" id="ARBA00031323"/>
    </source>
</evidence>
<evidence type="ECO:0000313" key="13">
    <source>
        <dbReference type="Proteomes" id="UP001163064"/>
    </source>
</evidence>
<evidence type="ECO:0000256" key="2">
    <source>
        <dbReference type="ARBA" id="ARBA00005369"/>
    </source>
</evidence>
<comment type="caution">
    <text evidence="12">The sequence shown here is derived from an EMBL/GenBank/DDBJ whole genome shotgun (WGS) entry which is preliminary data.</text>
</comment>
<dbReference type="PANTHER" id="PTHR11579:SF0">
    <property type="entry name" value="PROTEIN-L-ISOASPARTATE(D-ASPARTATE) O-METHYLTRANSFERASE"/>
    <property type="match status" value="1"/>
</dbReference>
<dbReference type="Gene3D" id="3.40.50.150">
    <property type="entry name" value="Vaccinia Virus protein VP39"/>
    <property type="match status" value="1"/>
</dbReference>
<dbReference type="SUPFAM" id="SSF53335">
    <property type="entry name" value="S-adenosyl-L-methionine-dependent methyltransferases"/>
    <property type="match status" value="1"/>
</dbReference>
<dbReference type="EMBL" id="JAPHNL010000046">
    <property type="protein sequence ID" value="MCX3059331.1"/>
    <property type="molecule type" value="Genomic_DNA"/>
</dbReference>
<evidence type="ECO:0000313" key="12">
    <source>
        <dbReference type="EMBL" id="MCX3059331.1"/>
    </source>
</evidence>